<evidence type="ECO:0000313" key="3">
    <source>
        <dbReference type="Proteomes" id="UP000254817"/>
    </source>
</evidence>
<gene>
    <name evidence="2" type="ORF">NCTC11112_03915</name>
</gene>
<dbReference type="EMBL" id="UGAW01000001">
    <property type="protein sequence ID" value="STG53375.1"/>
    <property type="molecule type" value="Genomic_DNA"/>
</dbReference>
<accession>A0A376MTQ7</accession>
<dbReference type="AlphaFoldDB" id="A0A376MTQ7"/>
<sequence>MADAVSRIGFFTIVLNFVFQRIEMVIERVNLLAVICEPVFACWLTVAAFVRNLVSDFQFAHVPGQTSAPDFAFVYRIEPFLFAVVLPHRLSVHSFSALVPW</sequence>
<proteinExistence type="predicted"/>
<keyword evidence="1" id="KW-1133">Transmembrane helix</keyword>
<name>A0A376MTQ7_ECOLX</name>
<keyword evidence="1" id="KW-0812">Transmembrane</keyword>
<protein>
    <submittedName>
        <fullName evidence="2">Uncharacterized protein</fullName>
    </submittedName>
</protein>
<reference evidence="2 3" key="1">
    <citation type="submission" date="2018-06" db="EMBL/GenBank/DDBJ databases">
        <authorList>
            <consortium name="Pathogen Informatics"/>
            <person name="Doyle S."/>
        </authorList>
    </citation>
    <scope>NUCLEOTIDE SEQUENCE [LARGE SCALE GENOMIC DNA]</scope>
    <source>
        <strain evidence="2 3">NCTC11112</strain>
    </source>
</reference>
<evidence type="ECO:0000313" key="2">
    <source>
        <dbReference type="EMBL" id="STG53375.1"/>
    </source>
</evidence>
<organism evidence="2 3">
    <name type="scientific">Escherichia coli</name>
    <dbReference type="NCBI Taxonomy" id="562"/>
    <lineage>
        <taxon>Bacteria</taxon>
        <taxon>Pseudomonadati</taxon>
        <taxon>Pseudomonadota</taxon>
        <taxon>Gammaproteobacteria</taxon>
        <taxon>Enterobacterales</taxon>
        <taxon>Enterobacteriaceae</taxon>
        <taxon>Escherichia</taxon>
    </lineage>
</organism>
<dbReference type="Proteomes" id="UP000254817">
    <property type="component" value="Unassembled WGS sequence"/>
</dbReference>
<keyword evidence="1" id="KW-0472">Membrane</keyword>
<evidence type="ECO:0000256" key="1">
    <source>
        <dbReference type="SAM" id="Phobius"/>
    </source>
</evidence>
<feature type="transmembrane region" description="Helical" evidence="1">
    <location>
        <begin position="29"/>
        <end position="50"/>
    </location>
</feature>